<dbReference type="Pfam" id="PF18998">
    <property type="entry name" value="Flg_new_2"/>
    <property type="match status" value="4"/>
</dbReference>
<organism evidence="3 4">
    <name type="scientific">Alcanivorax profundi</name>
    <dbReference type="NCBI Taxonomy" id="2338368"/>
    <lineage>
        <taxon>Bacteria</taxon>
        <taxon>Pseudomonadati</taxon>
        <taxon>Pseudomonadota</taxon>
        <taxon>Gammaproteobacteria</taxon>
        <taxon>Oceanospirillales</taxon>
        <taxon>Alcanivoracaceae</taxon>
        <taxon>Alcanivorax</taxon>
    </lineage>
</organism>
<protein>
    <recommendedName>
        <fullName evidence="2">Bacterial repeat domain-containing protein</fullName>
    </recommendedName>
</protein>
<reference evidence="3 4" key="1">
    <citation type="submission" date="2018-09" db="EMBL/GenBank/DDBJ databases">
        <title>Alcanivorax profundi sp. nov., isolated from 1000 m-depth seawater of the Mariana Trench.</title>
        <authorList>
            <person name="Liu J."/>
        </authorList>
    </citation>
    <scope>NUCLEOTIDE SEQUENCE [LARGE SCALE GENOMIC DNA]</scope>
    <source>
        <strain evidence="3 4">MTEO17</strain>
    </source>
</reference>
<comment type="caution">
    <text evidence="3">The sequence shown here is derived from an EMBL/GenBank/DDBJ whole genome shotgun (WGS) entry which is preliminary data.</text>
</comment>
<feature type="chain" id="PRO_5019288967" description="Bacterial repeat domain-containing protein" evidence="1">
    <location>
        <begin position="18"/>
        <end position="729"/>
    </location>
</feature>
<evidence type="ECO:0000313" key="4">
    <source>
        <dbReference type="Proteomes" id="UP000283734"/>
    </source>
</evidence>
<keyword evidence="4" id="KW-1185">Reference proteome</keyword>
<evidence type="ECO:0000313" key="3">
    <source>
        <dbReference type="EMBL" id="RJG18684.1"/>
    </source>
</evidence>
<dbReference type="OrthoDB" id="6080844at2"/>
<feature type="domain" description="Bacterial repeat" evidence="2">
    <location>
        <begin position="491"/>
        <end position="560"/>
    </location>
</feature>
<feature type="domain" description="Bacterial repeat" evidence="2">
    <location>
        <begin position="637"/>
        <end position="691"/>
    </location>
</feature>
<feature type="domain" description="Bacterial repeat" evidence="2">
    <location>
        <begin position="564"/>
        <end position="633"/>
    </location>
</feature>
<gene>
    <name evidence="3" type="ORF">D4A39_09515</name>
</gene>
<evidence type="ECO:0000259" key="2">
    <source>
        <dbReference type="Pfam" id="PF18998"/>
    </source>
</evidence>
<feature type="domain" description="Bacterial repeat" evidence="2">
    <location>
        <begin position="271"/>
        <end position="317"/>
    </location>
</feature>
<feature type="signal peptide" evidence="1">
    <location>
        <begin position="1"/>
        <end position="17"/>
    </location>
</feature>
<dbReference type="AlphaFoldDB" id="A0A418Y074"/>
<dbReference type="RefSeq" id="WP_119917972.1">
    <property type="nucleotide sequence ID" value="NZ_QYYA01000002.1"/>
</dbReference>
<dbReference type="Proteomes" id="UP000283734">
    <property type="component" value="Unassembled WGS sequence"/>
</dbReference>
<keyword evidence="1" id="KW-0732">Signal</keyword>
<evidence type="ECO:0000256" key="1">
    <source>
        <dbReference type="SAM" id="SignalP"/>
    </source>
</evidence>
<name>A0A418Y074_9GAMM</name>
<sequence>MKGTFRIASLAMAIAIAGCGGGGGSSGDASSTPSAKSSVDGAVTKGPVAGATLYLYSMDATGNKTGDAVAGPITTAADGSWSVTIPDSVARPLLIEASGGTYEDEATGATVNAGSLNSFLPAGAETAAVTPVSELLVRAAREHLAANAEATLDDGVNAGRDVLDDVLGVSFDPLTTVPATSGDDAAAKQYAAVLGGLSTQANTLSGSTDPFETVIALIEDASDGVVDGKKDGSNITIGDNAGTLPDTSSSDLVDAINDYASENEELGVASYTLSAAAGSNGSVSPASVSVLGGATVDFTITPDTGYSIDTVTGCDGDLEGGIFTTDVIEATCSLSVSFVINEYEVSTASVTGGAVLPGSALVDHGDSTEFEISIDEGYDLLGVEGCGGSLEGTTYTTGPITAACTLTPSFALKQYAVTTNVVGEGSFDPDSLTVGHGQNGSLTLTAMMGYQVDSVAGDTCEVAATGQNGGYTVGPVTEACQVEAVLSLMSYTVTAQVTGNGTASQSSATVEHGSSASFTLTPDEGHQIGAVGGTCGGSLEGSTYTTAGITGNCSVAVTFDPLQYQVTTIAANGSFSPANPMVNHGDSQVFTVTADEGYQLTGVTGCGGTLEGNTFTTSTITAACSVEATFEEKTYTVTATVQGDNGMISGENLEGVGHGDVRELTVTPSEGYEVNTISGCGGSLNVDGTTYTTGEIVADCEVVVSFVEDGSGPTGAFWNEFNWDQANWQ</sequence>
<dbReference type="PROSITE" id="PS51257">
    <property type="entry name" value="PROKAR_LIPOPROTEIN"/>
    <property type="match status" value="1"/>
</dbReference>
<dbReference type="EMBL" id="QYYA01000002">
    <property type="protein sequence ID" value="RJG18684.1"/>
    <property type="molecule type" value="Genomic_DNA"/>
</dbReference>
<dbReference type="InterPro" id="IPR044060">
    <property type="entry name" value="Bacterial_rp_domain"/>
</dbReference>
<proteinExistence type="predicted"/>
<accession>A0A418Y074</accession>